<keyword evidence="3" id="KW-1185">Reference proteome</keyword>
<proteinExistence type="predicted"/>
<feature type="region of interest" description="Disordered" evidence="1">
    <location>
        <begin position="705"/>
        <end position="741"/>
    </location>
</feature>
<feature type="region of interest" description="Disordered" evidence="1">
    <location>
        <begin position="620"/>
        <end position="649"/>
    </location>
</feature>
<dbReference type="HOGENOM" id="CLU_354076_0_0_5"/>
<evidence type="ECO:0000313" key="2">
    <source>
        <dbReference type="EMBL" id="EYD74336.1"/>
    </source>
</evidence>
<feature type="region of interest" description="Disordered" evidence="1">
    <location>
        <begin position="760"/>
        <end position="793"/>
    </location>
</feature>
<accession>A0A017HJ00</accession>
<dbReference type="Proteomes" id="UP000019666">
    <property type="component" value="Unassembled WGS sequence"/>
</dbReference>
<reference evidence="2 3" key="1">
    <citation type="submission" date="2013-02" db="EMBL/GenBank/DDBJ databases">
        <authorList>
            <person name="Fiebig A."/>
            <person name="Goeker M."/>
            <person name="Klenk H.-P.P."/>
        </authorList>
    </citation>
    <scope>NUCLEOTIDE SEQUENCE [LARGE SCALE GENOMIC DNA]</scope>
    <source>
        <strain evidence="2 3">DSM 19309</strain>
    </source>
</reference>
<organism evidence="2 3">
    <name type="scientific">Rubellimicrobium mesophilum DSM 19309</name>
    <dbReference type="NCBI Taxonomy" id="442562"/>
    <lineage>
        <taxon>Bacteria</taxon>
        <taxon>Pseudomonadati</taxon>
        <taxon>Pseudomonadota</taxon>
        <taxon>Alphaproteobacteria</taxon>
        <taxon>Rhodobacterales</taxon>
        <taxon>Roseobacteraceae</taxon>
        <taxon>Rubellimicrobium</taxon>
    </lineage>
</organism>
<name>A0A017HJ00_9RHOB</name>
<feature type="compositionally biased region" description="Gly residues" evidence="1">
    <location>
        <begin position="570"/>
        <end position="580"/>
    </location>
</feature>
<dbReference type="AlphaFoldDB" id="A0A017HJ00"/>
<comment type="caution">
    <text evidence="2">The sequence shown here is derived from an EMBL/GenBank/DDBJ whole genome shotgun (WGS) entry which is preliminary data.</text>
</comment>
<feature type="compositionally biased region" description="Basic residues" evidence="1">
    <location>
        <begin position="780"/>
        <end position="793"/>
    </location>
</feature>
<evidence type="ECO:0000256" key="1">
    <source>
        <dbReference type="SAM" id="MobiDB-lite"/>
    </source>
</evidence>
<gene>
    <name evidence="2" type="ORF">Rumeso_04117</name>
</gene>
<sequence length="793" mass="83959">MAASAALRSVMSWTVPIRRTARPALEMGAAHRGDPALRAPVERANAVFGPIAAIPGRIERPCHGGLHDRAILGMHARLEDLVRDDRSRAHAPKLALARVPFHVERDEVDVEHPQVGRAGGHLQTLLDAPPLGDVGGEADGAPAARDRIGRHEGAIMDVAHRSIRPQEPVLAVDRLAGPEPLQVRLDLGEVVGMDGGHEGLRIVVDLRKRPSPDLLVGGADIAHAALVHLEDVEDLADGLGHLAEARLALAQLGLGSGALRRLPGALGRLADQGDLLGGPDARTGVGHEEEAPDPAIADERHVHRGLDAQRCVARRIGDPGVAGGILDHHRLARQQRDHPRLATVGQPMTTQRAARGPGPPLVGHQAASVGLLERAEAHQSDAQLAAQHLAGRVQRLPRAGCRAEPVLQPQQVGLAPCGRPEWRDLLDQNRHARDPAVRVAQGRPGLAPGAQDAGLPGGRARELDLAKLLPREHPGQHRLDLVGEARQHVPHPPADVVGRGEAVAGGQDVVDAEVTTLAIQRAEADRGARVQGRDLLGAGGGASLLQAQPRLGPCPLHRSPDPFGDILGQGDLGLGPGPRGGLADEEKRHRPITAAHRHAKESLRHPCRQERPEVVGRPGRHRRQVPAQAGRAELRSGGRPGQAATGFRRRPVRDRARGCRLLAGQLQPDMVGPQGATQHLGGGAQHGRRIGQMPHPVLEREEDGGAAFGTRGQRPSDLGHPTTRGRWQGLSGGFPRCLEGSPADTPSPFVAMLLGGLVPGAADLPTLSDLPTPGSATSRLVRRSRPKLRRRGP</sequence>
<feature type="region of interest" description="Disordered" evidence="1">
    <location>
        <begin position="549"/>
        <end position="584"/>
    </location>
</feature>
<protein>
    <submittedName>
        <fullName evidence="2">Uncharacterized protein</fullName>
    </submittedName>
</protein>
<evidence type="ECO:0000313" key="3">
    <source>
        <dbReference type="Proteomes" id="UP000019666"/>
    </source>
</evidence>
<feature type="region of interest" description="Disordered" evidence="1">
    <location>
        <begin position="668"/>
        <end position="689"/>
    </location>
</feature>
<dbReference type="EMBL" id="AOSK01000117">
    <property type="protein sequence ID" value="EYD74336.1"/>
    <property type="molecule type" value="Genomic_DNA"/>
</dbReference>